<evidence type="ECO:0000313" key="2">
    <source>
        <dbReference type="Proteomes" id="UP000184436"/>
    </source>
</evidence>
<dbReference type="EMBL" id="FQVD01000017">
    <property type="protein sequence ID" value="SHF36975.1"/>
    <property type="molecule type" value="Genomic_DNA"/>
</dbReference>
<dbReference type="Proteomes" id="UP000184436">
    <property type="component" value="Unassembled WGS sequence"/>
</dbReference>
<proteinExistence type="predicted"/>
<keyword evidence="2" id="KW-1185">Reference proteome</keyword>
<name>A0A1M5B3E8_9BACE</name>
<dbReference type="STRING" id="871325.SAMN05444349_11751"/>
<accession>A0A1M5B3E8</accession>
<organism evidence="1 2">
    <name type="scientific">Bacteroides faecichinchillae</name>
    <dbReference type="NCBI Taxonomy" id="871325"/>
    <lineage>
        <taxon>Bacteria</taxon>
        <taxon>Pseudomonadati</taxon>
        <taxon>Bacteroidota</taxon>
        <taxon>Bacteroidia</taxon>
        <taxon>Bacteroidales</taxon>
        <taxon>Bacteroidaceae</taxon>
        <taxon>Bacteroides</taxon>
    </lineage>
</organism>
<gene>
    <name evidence="1" type="ORF">SAMN05444349_11751</name>
</gene>
<dbReference type="RefSeq" id="WP_025075400.1">
    <property type="nucleotide sequence ID" value="NZ_FQVD01000017.1"/>
</dbReference>
<evidence type="ECO:0000313" key="1">
    <source>
        <dbReference type="EMBL" id="SHF36975.1"/>
    </source>
</evidence>
<keyword evidence="1" id="KW-0808">Transferase</keyword>
<dbReference type="SUPFAM" id="SSF53756">
    <property type="entry name" value="UDP-Glycosyltransferase/glycogen phosphorylase"/>
    <property type="match status" value="1"/>
</dbReference>
<dbReference type="OrthoDB" id="1220440at2"/>
<sequence length="368" mass="42133">MKVTLLLRVPFLDKIPNLKTLVVDLAKRGFDITIISAFNENYPVSDLSGFSNVKMVLVKQRTKKFELPTSAKLLLATIKNILFSKSIYYIGGDNYASHLLMILKKYFSFTYINFILEYPDINKPVELNEIEAANYIITHDHWHAEFISKYCKLRNDQILFLPNSSYTDEHRVHNNYLAECLQIPSDKNIILHSGGLGKWFCSKELAKAAMQWSKDNVLVFHTSHIVEHDSYFQSVKSLVSDSEKVFFSTKPVTNEELDRLVASAKIGIALYSLAELGYRAENMGLAAGKIGNYLKCGIPVIATKVHSLSYLEDYQCGILVDNPFQIIDAINVILQNYDNYAKNSYTCYNALWHPKKYLDKIYETFINK</sequence>
<dbReference type="GO" id="GO:0016740">
    <property type="term" value="F:transferase activity"/>
    <property type="evidence" value="ECO:0007669"/>
    <property type="project" value="UniProtKB-KW"/>
</dbReference>
<dbReference type="Gene3D" id="3.40.50.2000">
    <property type="entry name" value="Glycogen Phosphorylase B"/>
    <property type="match status" value="1"/>
</dbReference>
<reference evidence="1 2" key="1">
    <citation type="submission" date="2016-11" db="EMBL/GenBank/DDBJ databases">
        <authorList>
            <person name="Jaros S."/>
            <person name="Januszkiewicz K."/>
            <person name="Wedrychowicz H."/>
        </authorList>
    </citation>
    <scope>NUCLEOTIDE SEQUENCE [LARGE SCALE GENOMIC DNA]</scope>
    <source>
        <strain evidence="1 2">DSM 26883</strain>
    </source>
</reference>
<protein>
    <submittedName>
        <fullName evidence="1">Glycosyltransferase involved in cell wall bisynthesis</fullName>
    </submittedName>
</protein>
<dbReference type="AlphaFoldDB" id="A0A1M5B3E8"/>